<keyword evidence="6 11" id="KW-1133">Transmembrane helix</keyword>
<dbReference type="Pfam" id="PF02936">
    <property type="entry name" value="COX4"/>
    <property type="match status" value="1"/>
</dbReference>
<name>A0A0F7SIN0_PHARH</name>
<evidence type="ECO:0000256" key="1">
    <source>
        <dbReference type="ARBA" id="ARBA00004434"/>
    </source>
</evidence>
<evidence type="ECO:0000256" key="2">
    <source>
        <dbReference type="ARBA" id="ARBA00008135"/>
    </source>
</evidence>
<dbReference type="GO" id="GO:0005743">
    <property type="term" value="C:mitochondrial inner membrane"/>
    <property type="evidence" value="ECO:0007669"/>
    <property type="project" value="UniProtKB-SubCell"/>
</dbReference>
<comment type="subcellular location">
    <subcellularLocation>
        <location evidence="1">Mitochondrion inner membrane</location>
        <topology evidence="1">Single-pass membrane protein</topology>
    </subcellularLocation>
</comment>
<dbReference type="AlphaFoldDB" id="A0A0F7SIN0"/>
<dbReference type="InterPro" id="IPR004203">
    <property type="entry name" value="Cyt_c_oxidase_su4_fam"/>
</dbReference>
<evidence type="ECO:0000256" key="5">
    <source>
        <dbReference type="ARBA" id="ARBA00022946"/>
    </source>
</evidence>
<keyword evidence="7" id="KW-0560">Oxidoreductase</keyword>
<dbReference type="InterPro" id="IPR036639">
    <property type="entry name" value="Cyt_c_oxidase_su4_sf"/>
</dbReference>
<evidence type="ECO:0000313" key="12">
    <source>
        <dbReference type="EMBL" id="CDZ98270.1"/>
    </source>
</evidence>
<dbReference type="EMBL" id="LN483326">
    <property type="protein sequence ID" value="CDZ98270.1"/>
    <property type="molecule type" value="Genomic_DNA"/>
</dbReference>
<dbReference type="GO" id="GO:0045277">
    <property type="term" value="C:respiratory chain complex IV"/>
    <property type="evidence" value="ECO:0007669"/>
    <property type="project" value="InterPro"/>
</dbReference>
<comment type="similarity">
    <text evidence="2">Belongs to the cytochrome c oxidase IV family.</text>
</comment>
<keyword evidence="3 11" id="KW-0812">Transmembrane</keyword>
<organism evidence="12">
    <name type="scientific">Phaffia rhodozyma</name>
    <name type="common">Yeast</name>
    <name type="synonym">Xanthophyllomyces dendrorhous</name>
    <dbReference type="NCBI Taxonomy" id="264483"/>
    <lineage>
        <taxon>Eukaryota</taxon>
        <taxon>Fungi</taxon>
        <taxon>Dikarya</taxon>
        <taxon>Basidiomycota</taxon>
        <taxon>Agaricomycotina</taxon>
        <taxon>Tremellomycetes</taxon>
        <taxon>Cystofilobasidiales</taxon>
        <taxon>Mrakiaceae</taxon>
        <taxon>Phaffia</taxon>
    </lineage>
</organism>
<sequence length="182" mass="20162">MSLARTLRLSSMATSKVAIPSVVGAGRAYSSLPTPQASSNGIRHTDNANVRNILVNLESTWETMPQTEKIEVNKILEEVQKGDWRQMTVEQKQAAYYVAFGEYGARRKKSSVYETKVVFMMILGGVFTAAIGWNGFRIMAPPPGKTSTIEYQRSMNDYMKEKGHNPISGISSEGYKGKGMIQ</sequence>
<evidence type="ECO:0000256" key="3">
    <source>
        <dbReference type="ARBA" id="ARBA00022692"/>
    </source>
</evidence>
<evidence type="ECO:0000256" key="11">
    <source>
        <dbReference type="SAM" id="Phobius"/>
    </source>
</evidence>
<evidence type="ECO:0000256" key="6">
    <source>
        <dbReference type="ARBA" id="ARBA00022989"/>
    </source>
</evidence>
<keyword evidence="8" id="KW-0496">Mitochondrion</keyword>
<keyword evidence="5" id="KW-0809">Transit peptide</keyword>
<keyword evidence="4" id="KW-0999">Mitochondrion inner membrane</keyword>
<dbReference type="PANTHER" id="PTHR10707">
    <property type="entry name" value="CYTOCHROME C OXIDASE SUBUNIT IV"/>
    <property type="match status" value="1"/>
</dbReference>
<feature type="transmembrane region" description="Helical" evidence="11">
    <location>
        <begin position="117"/>
        <end position="136"/>
    </location>
</feature>
<dbReference type="SUPFAM" id="SSF81406">
    <property type="entry name" value="Mitochondrial cytochrome c oxidase subunit IV"/>
    <property type="match status" value="1"/>
</dbReference>
<dbReference type="GO" id="GO:0016491">
    <property type="term" value="F:oxidoreductase activity"/>
    <property type="evidence" value="ECO:0007669"/>
    <property type="project" value="UniProtKB-KW"/>
</dbReference>
<dbReference type="Gene3D" id="1.10.442.10">
    <property type="entry name" value="Cytochrome c oxidase subunit IV"/>
    <property type="match status" value="1"/>
</dbReference>
<reference evidence="12" key="1">
    <citation type="submission" date="2014-08" db="EMBL/GenBank/DDBJ databases">
        <authorList>
            <person name="Sharma Rahul"/>
            <person name="Thines Marco"/>
        </authorList>
    </citation>
    <scope>NUCLEOTIDE SEQUENCE</scope>
</reference>
<accession>A0A0F7SIN0</accession>
<dbReference type="PANTHER" id="PTHR10707:SF10">
    <property type="entry name" value="CYTOCHROME C OXIDASE SUBUNIT 4"/>
    <property type="match status" value="1"/>
</dbReference>
<proteinExistence type="inferred from homology"/>
<evidence type="ECO:0000256" key="8">
    <source>
        <dbReference type="ARBA" id="ARBA00023128"/>
    </source>
</evidence>
<evidence type="ECO:0000256" key="9">
    <source>
        <dbReference type="ARBA" id="ARBA00023136"/>
    </source>
</evidence>
<dbReference type="GO" id="GO:0006123">
    <property type="term" value="P:mitochondrial electron transport, cytochrome c to oxygen"/>
    <property type="evidence" value="ECO:0007669"/>
    <property type="project" value="InterPro"/>
</dbReference>
<evidence type="ECO:0000256" key="4">
    <source>
        <dbReference type="ARBA" id="ARBA00022792"/>
    </source>
</evidence>
<evidence type="ECO:0000256" key="7">
    <source>
        <dbReference type="ARBA" id="ARBA00023002"/>
    </source>
</evidence>
<protein>
    <submittedName>
        <fullName evidence="12">Cytochrome c oxidase, subunit IV/COX5b</fullName>
    </submittedName>
</protein>
<keyword evidence="9 11" id="KW-0472">Membrane</keyword>
<evidence type="ECO:0000256" key="10">
    <source>
        <dbReference type="SAM" id="MobiDB-lite"/>
    </source>
</evidence>
<feature type="region of interest" description="Disordered" evidence="10">
    <location>
        <begin position="162"/>
        <end position="182"/>
    </location>
</feature>